<sequence>MSIQRAVCSSDANTFWRDGKLDHL</sequence>
<accession>A0A0E9VY49</accession>
<reference evidence="1" key="2">
    <citation type="journal article" date="2015" name="Fish Shellfish Immunol.">
        <title>Early steps in the European eel (Anguilla anguilla)-Vibrio vulnificus interaction in the gills: Role of the RtxA13 toxin.</title>
        <authorList>
            <person name="Callol A."/>
            <person name="Pajuelo D."/>
            <person name="Ebbesson L."/>
            <person name="Teles M."/>
            <person name="MacKenzie S."/>
            <person name="Amaro C."/>
        </authorList>
    </citation>
    <scope>NUCLEOTIDE SEQUENCE</scope>
</reference>
<dbReference type="AlphaFoldDB" id="A0A0E9VY49"/>
<reference evidence="1" key="1">
    <citation type="submission" date="2014-11" db="EMBL/GenBank/DDBJ databases">
        <authorList>
            <person name="Amaro Gonzalez C."/>
        </authorList>
    </citation>
    <scope>NUCLEOTIDE SEQUENCE</scope>
</reference>
<name>A0A0E9VY49_ANGAN</name>
<organism evidence="1">
    <name type="scientific">Anguilla anguilla</name>
    <name type="common">European freshwater eel</name>
    <name type="synonym">Muraena anguilla</name>
    <dbReference type="NCBI Taxonomy" id="7936"/>
    <lineage>
        <taxon>Eukaryota</taxon>
        <taxon>Metazoa</taxon>
        <taxon>Chordata</taxon>
        <taxon>Craniata</taxon>
        <taxon>Vertebrata</taxon>
        <taxon>Euteleostomi</taxon>
        <taxon>Actinopterygii</taxon>
        <taxon>Neopterygii</taxon>
        <taxon>Teleostei</taxon>
        <taxon>Anguilliformes</taxon>
        <taxon>Anguillidae</taxon>
        <taxon>Anguilla</taxon>
    </lineage>
</organism>
<protein>
    <submittedName>
        <fullName evidence="1">Uncharacterized protein</fullName>
    </submittedName>
</protein>
<evidence type="ECO:0000313" key="1">
    <source>
        <dbReference type="EMBL" id="JAH83007.1"/>
    </source>
</evidence>
<dbReference type="EMBL" id="GBXM01025570">
    <property type="protein sequence ID" value="JAH83007.1"/>
    <property type="molecule type" value="Transcribed_RNA"/>
</dbReference>
<proteinExistence type="predicted"/>